<organism evidence="3 4">
    <name type="scientific">Chelatococcus albus</name>
    <dbReference type="NCBI Taxonomy" id="3047466"/>
    <lineage>
        <taxon>Bacteria</taxon>
        <taxon>Pseudomonadati</taxon>
        <taxon>Pseudomonadota</taxon>
        <taxon>Alphaproteobacteria</taxon>
        <taxon>Hyphomicrobiales</taxon>
        <taxon>Chelatococcaceae</taxon>
        <taxon>Chelatococcus</taxon>
    </lineage>
</organism>
<dbReference type="PANTHER" id="PTHR30006:SF25">
    <property type="entry name" value="PHOSPHOGLYCERATE TRANSPORT REGULATORY PROTEIN PGTC"/>
    <property type="match status" value="1"/>
</dbReference>
<keyword evidence="1 2" id="KW-0732">Signal</keyword>
<dbReference type="EMBL" id="JASJEV010000002">
    <property type="protein sequence ID" value="MDJ1157622.1"/>
    <property type="molecule type" value="Genomic_DNA"/>
</dbReference>
<evidence type="ECO:0000313" key="4">
    <source>
        <dbReference type="Proteomes" id="UP001321492"/>
    </source>
</evidence>
<keyword evidence="4" id="KW-1185">Reference proteome</keyword>
<dbReference type="Proteomes" id="UP001321492">
    <property type="component" value="Unassembled WGS sequence"/>
</dbReference>
<protein>
    <submittedName>
        <fullName evidence="3">Extracellular solute-binding protein</fullName>
    </submittedName>
</protein>
<proteinExistence type="predicted"/>
<feature type="chain" id="PRO_5047020480" evidence="2">
    <location>
        <begin position="23"/>
        <end position="444"/>
    </location>
</feature>
<dbReference type="SUPFAM" id="SSF53850">
    <property type="entry name" value="Periplasmic binding protein-like II"/>
    <property type="match status" value="1"/>
</dbReference>
<name>A0ABT7AE06_9HYPH</name>
<gene>
    <name evidence="3" type="ORF">QNA08_05170</name>
</gene>
<reference evidence="3 4" key="1">
    <citation type="submission" date="2023-05" db="EMBL/GenBank/DDBJ databases">
        <title>Chelatococcus sp. nov., a moderately thermophilic bacterium isolated from hot spring microbial mat.</title>
        <authorList>
            <person name="Hu C.-J."/>
            <person name="Li W.-J."/>
        </authorList>
    </citation>
    <scope>NUCLEOTIDE SEQUENCE [LARGE SCALE GENOMIC DNA]</scope>
    <source>
        <strain evidence="3 4">SYSU G07232</strain>
    </source>
</reference>
<dbReference type="Pfam" id="PF13343">
    <property type="entry name" value="SBP_bac_6"/>
    <property type="match status" value="1"/>
</dbReference>
<evidence type="ECO:0000313" key="3">
    <source>
        <dbReference type="EMBL" id="MDJ1157622.1"/>
    </source>
</evidence>
<feature type="signal peptide" evidence="2">
    <location>
        <begin position="1"/>
        <end position="22"/>
    </location>
</feature>
<dbReference type="Gene3D" id="3.40.190.10">
    <property type="entry name" value="Periplasmic binding protein-like II"/>
    <property type="match status" value="2"/>
</dbReference>
<dbReference type="RefSeq" id="WP_283739602.1">
    <property type="nucleotide sequence ID" value="NZ_JASJEV010000002.1"/>
</dbReference>
<accession>A0ABT7AE06</accession>
<evidence type="ECO:0000256" key="2">
    <source>
        <dbReference type="SAM" id="SignalP"/>
    </source>
</evidence>
<comment type="caution">
    <text evidence="3">The sequence shown here is derived from an EMBL/GenBank/DDBJ whole genome shotgun (WGS) entry which is preliminary data.</text>
</comment>
<dbReference type="PANTHER" id="PTHR30006">
    <property type="entry name" value="THIAMINE-BINDING PERIPLASMIC PROTEIN-RELATED"/>
    <property type="match status" value="1"/>
</dbReference>
<evidence type="ECO:0000256" key="1">
    <source>
        <dbReference type="ARBA" id="ARBA00022729"/>
    </source>
</evidence>
<sequence length="444" mass="47461">MRLALAAAILAAGTAVVGSAVAQTPNGKLVVVTSFSKDVTDPFKKAFEKAYPGLTVEMQNRNTNAAVKYLDETKGNNTTDLFWASAPDAFEALKGRGRLEKYKPQATGIPEKIGDYPVNDPDGHYLGFAASGYGIMWNTRYVAAHKLPEPKDWSDLAKPAYFDHVAIAAPSRSGTTHLTLEAILQGEGWARGWRTLKEIGGNLREVTERSFGVPDGVNSGQFGYGIVIDFFGFSAQGAGFPVKFVYPTVTTIVPANIAIVKDAPNTPAAKAFVEFLLSPQGQEILFAPSIRRLPVNPEVYAKAPEGMPNPFKFKWSGGGGFKFNSDLSESRGAVVDALYDQLVTFQLAALKKATKAIHDAEARLAAGPNEQAGALIAEARELIAAMPITDTQAVASDIAAAFKGGSGRDKAPRQAEFEQAWGKFAADNYAKALAKAEEAAKLLK</sequence>